<dbReference type="EMBL" id="JADEXF010000711">
    <property type="protein sequence ID" value="MBE9107013.1"/>
    <property type="molecule type" value="Genomic_DNA"/>
</dbReference>
<protein>
    <submittedName>
        <fullName evidence="1">Uncharacterized protein</fullName>
    </submittedName>
</protein>
<gene>
    <name evidence="1" type="ORF">IQ229_19390</name>
</gene>
<accession>A0ABR9U329</accession>
<evidence type="ECO:0000313" key="2">
    <source>
        <dbReference type="Proteomes" id="UP000647836"/>
    </source>
</evidence>
<dbReference type="Proteomes" id="UP000647836">
    <property type="component" value="Unassembled WGS sequence"/>
</dbReference>
<proteinExistence type="predicted"/>
<sequence>MLCIMVWSLSSLRNILVDKSDRFAFLSLSVYPFVDELEKVAVDKDILSV</sequence>
<name>A0ABR9U329_9NOSO</name>
<comment type="caution">
    <text evidence="1">The sequence shown here is derived from an EMBL/GenBank/DDBJ whole genome shotgun (WGS) entry which is preliminary data.</text>
</comment>
<organism evidence="1 2">
    <name type="scientific">Nostoc cf. edaphicum LEGE 07299</name>
    <dbReference type="NCBI Taxonomy" id="2777974"/>
    <lineage>
        <taxon>Bacteria</taxon>
        <taxon>Bacillati</taxon>
        <taxon>Cyanobacteriota</taxon>
        <taxon>Cyanophyceae</taxon>
        <taxon>Nostocales</taxon>
        <taxon>Nostocaceae</taxon>
        <taxon>Nostoc</taxon>
    </lineage>
</organism>
<reference evidence="1 2" key="1">
    <citation type="submission" date="2020-10" db="EMBL/GenBank/DDBJ databases">
        <authorList>
            <person name="Castelo-Branco R."/>
            <person name="Eusebio N."/>
            <person name="Adriana R."/>
            <person name="Vieira A."/>
            <person name="Brugerolle De Fraissinette N."/>
            <person name="Rezende De Castro R."/>
            <person name="Schneider M.P."/>
            <person name="Vasconcelos V."/>
            <person name="Leao P.N."/>
        </authorList>
    </citation>
    <scope>NUCLEOTIDE SEQUENCE [LARGE SCALE GENOMIC DNA]</scope>
    <source>
        <strain evidence="1 2">LEGE 07299</strain>
    </source>
</reference>
<keyword evidence="2" id="KW-1185">Reference proteome</keyword>
<evidence type="ECO:0000313" key="1">
    <source>
        <dbReference type="EMBL" id="MBE9107013.1"/>
    </source>
</evidence>